<feature type="region of interest" description="Disordered" evidence="1">
    <location>
        <begin position="229"/>
        <end position="273"/>
    </location>
</feature>
<dbReference type="Proteomes" id="UP000822476">
    <property type="component" value="Unassembled WGS sequence"/>
</dbReference>
<dbReference type="EMBL" id="JTDE01001535">
    <property type="protein sequence ID" value="KAF7258782.1"/>
    <property type="molecule type" value="Genomic_DNA"/>
</dbReference>
<dbReference type="GO" id="GO:0030336">
    <property type="term" value="P:negative regulation of cell migration"/>
    <property type="evidence" value="ECO:0007669"/>
    <property type="project" value="TreeGrafter"/>
</dbReference>
<sequence>MRGPYKLLRPYSKIMATSLSEVSCFCYENCEILRLFPILLAIYGSSFFLRSTRSDLNSFRHRPPHIPYSKRTVFINMSGGHAGCGGSGGGGGSGSSGRSQFRSSSGCCICGTKSSSSRFTTSVRYAEHFAGCFGQLATSRTGDLCNACVLCVKRWLQRDKQPGLFVQVLDSKKGPGPKHMKEIAKRARRREARQANALKQTTTGVKSEPTPVSTYKSACLHRSDTQLPHTGPSFATRSTSQNAAQSHTLSGSASRSTTNTEAGRVSSGRNGGTCVSPMSNGSFCSTWRGRGVATSPACCNLHDNCPWANKSPCGLITGRRCCSHQSFAFCSPYPAGATFTRAAAAAIRKSEASLTHPVDKALSSSTPSRGTKDSTTGSANNHNSNSHSSTPSETSDYGSCVFGSSSSTCSRCLTLNHDTLGGCTSGSYKTTYAVPCCACCYTEATSCKRTKYDDVCTMKRACVCRGCCLNMGHSNVCCATRSMCHQVCPSDTCGTRSRTAACCPSEFRHPPPPQRNCNGIQTKDMTADDGTGRSSDSAPTSPLPTTTANSNINNNNSAPSTRRYNRRVVLHPVRMTDNAEVNSLLREIMERNSQAITFDSREMHMAVQKELRLRSRTVHANSLSGSVSGRASSISSADGSADAGTNSSQTVPGSNSPPCTCTPDKHVCGSLAKRHRMPSCCGGAISSPHSCQDHWQLRHIQHTCSLCGVSDNDHPQPVTHTRKS</sequence>
<feature type="compositionally biased region" description="Low complexity" evidence="1">
    <location>
        <begin position="374"/>
        <end position="394"/>
    </location>
</feature>
<keyword evidence="3" id="KW-1185">Reference proteome</keyword>
<dbReference type="AlphaFoldDB" id="A0A8S9YVX8"/>
<gene>
    <name evidence="2" type="ORF">EG68_04075</name>
</gene>
<name>A0A8S9YVX8_9TREM</name>
<feature type="compositionally biased region" description="Polar residues" evidence="1">
    <location>
        <begin position="649"/>
        <end position="659"/>
    </location>
</feature>
<evidence type="ECO:0000313" key="3">
    <source>
        <dbReference type="Proteomes" id="UP000822476"/>
    </source>
</evidence>
<dbReference type="GO" id="GO:0070822">
    <property type="term" value="C:Sin3-type complex"/>
    <property type="evidence" value="ECO:0007669"/>
    <property type="project" value="TreeGrafter"/>
</dbReference>
<feature type="region of interest" description="Disordered" evidence="1">
    <location>
        <begin position="356"/>
        <end position="394"/>
    </location>
</feature>
<dbReference type="OrthoDB" id="10023333at2759"/>
<dbReference type="PANTHER" id="PTHR13422">
    <property type="entry name" value="SIN3-HDAC COMPLEX-ASSOCIATED FACTOR"/>
    <property type="match status" value="1"/>
</dbReference>
<dbReference type="InterPro" id="IPR026065">
    <property type="entry name" value="FAM60A"/>
</dbReference>
<evidence type="ECO:0008006" key="4">
    <source>
        <dbReference type="Google" id="ProtNLM"/>
    </source>
</evidence>
<feature type="compositionally biased region" description="Polar residues" evidence="1">
    <location>
        <begin position="229"/>
        <end position="261"/>
    </location>
</feature>
<feature type="compositionally biased region" description="Low complexity" evidence="1">
    <location>
        <begin position="622"/>
        <end position="648"/>
    </location>
</feature>
<comment type="caution">
    <text evidence="2">The sequence shown here is derived from an EMBL/GenBank/DDBJ whole genome shotgun (WGS) entry which is preliminary data.</text>
</comment>
<feature type="compositionally biased region" description="Polar residues" evidence="1">
    <location>
        <begin position="515"/>
        <end position="524"/>
    </location>
</feature>
<accession>A0A8S9YVX8</accession>
<organism evidence="2 3">
    <name type="scientific">Paragonimus skrjabini miyazakii</name>
    <dbReference type="NCBI Taxonomy" id="59628"/>
    <lineage>
        <taxon>Eukaryota</taxon>
        <taxon>Metazoa</taxon>
        <taxon>Spiralia</taxon>
        <taxon>Lophotrochozoa</taxon>
        <taxon>Platyhelminthes</taxon>
        <taxon>Trematoda</taxon>
        <taxon>Digenea</taxon>
        <taxon>Plagiorchiida</taxon>
        <taxon>Troglotremata</taxon>
        <taxon>Troglotrematidae</taxon>
        <taxon>Paragonimus</taxon>
    </lineage>
</organism>
<dbReference type="PANTHER" id="PTHR13422:SF12">
    <property type="entry name" value="SIN3-HDAC COMPLEX-ASSOCIATED FACTOR"/>
    <property type="match status" value="1"/>
</dbReference>
<reference evidence="2" key="1">
    <citation type="submission" date="2019-07" db="EMBL/GenBank/DDBJ databases">
        <title>Annotation for the trematode Paragonimus miyazaki's.</title>
        <authorList>
            <person name="Choi Y.-J."/>
        </authorList>
    </citation>
    <scope>NUCLEOTIDE SEQUENCE</scope>
    <source>
        <strain evidence="2">Japan</strain>
    </source>
</reference>
<protein>
    <recommendedName>
        <fullName evidence="4">Protein FAM60A</fullName>
    </recommendedName>
</protein>
<dbReference type="Pfam" id="PF15396">
    <property type="entry name" value="FAM60A"/>
    <property type="match status" value="1"/>
</dbReference>
<feature type="region of interest" description="Disordered" evidence="1">
    <location>
        <begin position="619"/>
        <end position="659"/>
    </location>
</feature>
<proteinExistence type="predicted"/>
<evidence type="ECO:0000313" key="2">
    <source>
        <dbReference type="EMBL" id="KAF7258782.1"/>
    </source>
</evidence>
<evidence type="ECO:0000256" key="1">
    <source>
        <dbReference type="SAM" id="MobiDB-lite"/>
    </source>
</evidence>
<feature type="compositionally biased region" description="Low complexity" evidence="1">
    <location>
        <begin position="534"/>
        <end position="561"/>
    </location>
</feature>
<feature type="region of interest" description="Disordered" evidence="1">
    <location>
        <begin position="513"/>
        <end position="567"/>
    </location>
</feature>